<accession>A0A7T2LMV4</accession>
<proteinExistence type="predicted"/>
<dbReference type="AlphaFoldDB" id="A0A7T2LMV4"/>
<sequence length="167" mass="17127">MGVRAKGWLLLPLLLTGCISGRGMAPNQPVAVQSIPSGATATTNYGSSCTTPCSLRLPNDDGGTIWIAKDGYDTATVVVGSHVDANAVARSLSEFADPTDAAIEVASGTILGDGMTRRLDKRDVRVTLTPSGAMGATNAKPIDPGAPGTVQRLSPEEIAKVQSPPLD</sequence>
<protein>
    <recommendedName>
        <fullName evidence="5">PEGA domain-containing protein</fullName>
    </recommendedName>
</protein>
<organism evidence="3 4">
    <name type="scientific">Allosphingosinicella flava</name>
    <dbReference type="NCBI Taxonomy" id="2771430"/>
    <lineage>
        <taxon>Bacteria</taxon>
        <taxon>Pseudomonadati</taxon>
        <taxon>Pseudomonadota</taxon>
        <taxon>Alphaproteobacteria</taxon>
        <taxon>Sphingomonadales</taxon>
        <taxon>Sphingomonadaceae</taxon>
        <taxon>Allosphingosinicella</taxon>
    </lineage>
</organism>
<dbReference type="RefSeq" id="WP_200972387.1">
    <property type="nucleotide sequence ID" value="NZ_CP065592.1"/>
</dbReference>
<reference evidence="3 4" key="1">
    <citation type="submission" date="2020-11" db="EMBL/GenBank/DDBJ databases">
        <title>Genome seq and assembly of Sphingosinicella sp.</title>
        <authorList>
            <person name="Chhetri G."/>
        </authorList>
    </citation>
    <scope>NUCLEOTIDE SEQUENCE [LARGE SCALE GENOMIC DNA]</scope>
    <source>
        <strain evidence="3 4">UDD2</strain>
    </source>
</reference>
<keyword evidence="2" id="KW-0732">Signal</keyword>
<name>A0A7T2LMV4_9SPHN</name>
<evidence type="ECO:0000313" key="3">
    <source>
        <dbReference type="EMBL" id="QPQ55688.1"/>
    </source>
</evidence>
<feature type="chain" id="PRO_5032852831" description="PEGA domain-containing protein" evidence="2">
    <location>
        <begin position="26"/>
        <end position="167"/>
    </location>
</feature>
<evidence type="ECO:0000256" key="2">
    <source>
        <dbReference type="SAM" id="SignalP"/>
    </source>
</evidence>
<gene>
    <name evidence="3" type="ORF">IC614_03580</name>
</gene>
<dbReference type="EMBL" id="CP065592">
    <property type="protein sequence ID" value="QPQ55688.1"/>
    <property type="molecule type" value="Genomic_DNA"/>
</dbReference>
<feature type="region of interest" description="Disordered" evidence="1">
    <location>
        <begin position="129"/>
        <end position="167"/>
    </location>
</feature>
<dbReference type="Proteomes" id="UP000594873">
    <property type="component" value="Chromosome"/>
</dbReference>
<dbReference type="KEGG" id="sflv:IC614_03580"/>
<evidence type="ECO:0000256" key="1">
    <source>
        <dbReference type="SAM" id="MobiDB-lite"/>
    </source>
</evidence>
<feature type="signal peptide" evidence="2">
    <location>
        <begin position="1"/>
        <end position="25"/>
    </location>
</feature>
<dbReference type="PROSITE" id="PS51257">
    <property type="entry name" value="PROKAR_LIPOPROTEIN"/>
    <property type="match status" value="1"/>
</dbReference>
<evidence type="ECO:0000313" key="4">
    <source>
        <dbReference type="Proteomes" id="UP000594873"/>
    </source>
</evidence>
<keyword evidence="4" id="KW-1185">Reference proteome</keyword>
<evidence type="ECO:0008006" key="5">
    <source>
        <dbReference type="Google" id="ProtNLM"/>
    </source>
</evidence>